<keyword evidence="3" id="KW-1185">Reference proteome</keyword>
<keyword evidence="1" id="KW-0472">Membrane</keyword>
<dbReference type="EMBL" id="CP065425">
    <property type="protein sequence ID" value="QQZ08598.1"/>
    <property type="molecule type" value="Genomic_DNA"/>
</dbReference>
<proteinExistence type="predicted"/>
<organism evidence="2 3">
    <name type="scientific">Heyndrickxia vini</name>
    <dbReference type="NCBI Taxonomy" id="1476025"/>
    <lineage>
        <taxon>Bacteria</taxon>
        <taxon>Bacillati</taxon>
        <taxon>Bacillota</taxon>
        <taxon>Bacilli</taxon>
        <taxon>Bacillales</taxon>
        <taxon>Bacillaceae</taxon>
        <taxon>Heyndrickxia</taxon>
    </lineage>
</organism>
<gene>
    <name evidence="2" type="ORF">I5776_16365</name>
</gene>
<reference evidence="2 3" key="1">
    <citation type="submission" date="2020-11" db="EMBL/GenBank/DDBJ databases">
        <title>Taxonomic evaluation of the Bacillus sporothermodurans group of bacteria based on whole genome sequences.</title>
        <authorList>
            <person name="Fiedler G."/>
            <person name="Herbstmann A.-D."/>
            <person name="Doll E."/>
            <person name="Wenning M."/>
            <person name="Brinks E."/>
            <person name="Kabisch J."/>
            <person name="Breitenwieser F."/>
            <person name="Lappann M."/>
            <person name="Boehnlein C."/>
            <person name="Franz C."/>
        </authorList>
    </citation>
    <scope>NUCLEOTIDE SEQUENCE [LARGE SCALE GENOMIC DNA]</scope>
    <source>
        <strain evidence="2 3">JCM 19841</strain>
    </source>
</reference>
<evidence type="ECO:0000313" key="2">
    <source>
        <dbReference type="EMBL" id="QQZ08598.1"/>
    </source>
</evidence>
<keyword evidence="1" id="KW-0812">Transmembrane</keyword>
<protein>
    <submittedName>
        <fullName evidence="2">Uncharacterized protein</fullName>
    </submittedName>
</protein>
<accession>A0ABX7DYN2</accession>
<keyword evidence="1" id="KW-1133">Transmembrane helix</keyword>
<feature type="transmembrane region" description="Helical" evidence="1">
    <location>
        <begin position="22"/>
        <end position="47"/>
    </location>
</feature>
<dbReference type="Proteomes" id="UP000595691">
    <property type="component" value="Chromosome"/>
</dbReference>
<dbReference type="RefSeq" id="WP_202777409.1">
    <property type="nucleotide sequence ID" value="NZ_CP065425.1"/>
</dbReference>
<name>A0ABX7DYN2_9BACI</name>
<evidence type="ECO:0000313" key="3">
    <source>
        <dbReference type="Proteomes" id="UP000595691"/>
    </source>
</evidence>
<evidence type="ECO:0000256" key="1">
    <source>
        <dbReference type="SAM" id="Phobius"/>
    </source>
</evidence>
<sequence length="48" mass="5405">MAKFIDDFLGAIYDFIKLIIKCAAYCLLGMIIVAIPMYLFVVVVGLFK</sequence>